<dbReference type="PRINTS" id="PR00032">
    <property type="entry name" value="HTHARAC"/>
</dbReference>
<dbReference type="InterPro" id="IPR020449">
    <property type="entry name" value="Tscrpt_reg_AraC-type_HTH"/>
</dbReference>
<organism evidence="11 12">
    <name type="scientific">Paenibacillus yanchengensis</name>
    <dbReference type="NCBI Taxonomy" id="2035833"/>
    <lineage>
        <taxon>Bacteria</taxon>
        <taxon>Bacillati</taxon>
        <taxon>Bacillota</taxon>
        <taxon>Bacilli</taxon>
        <taxon>Bacillales</taxon>
        <taxon>Paenibacillaceae</taxon>
        <taxon>Paenibacillus</taxon>
    </lineage>
</organism>
<feature type="domain" description="Response regulatory" evidence="10">
    <location>
        <begin position="3"/>
        <end position="120"/>
    </location>
</feature>
<reference evidence="12" key="1">
    <citation type="journal article" date="2019" name="Int. J. Syst. Evol. Microbiol.">
        <title>The Global Catalogue of Microorganisms (GCM) 10K type strain sequencing project: providing services to taxonomists for standard genome sequencing and annotation.</title>
        <authorList>
            <consortium name="The Broad Institute Genomics Platform"/>
            <consortium name="The Broad Institute Genome Sequencing Center for Infectious Disease"/>
            <person name="Wu L."/>
            <person name="Ma J."/>
        </authorList>
    </citation>
    <scope>NUCLEOTIDE SEQUENCE [LARGE SCALE GENOMIC DNA]</scope>
    <source>
        <strain evidence="12">GH52</strain>
    </source>
</reference>
<sequence>MFKTIIVDDEAIIRQGIKQIIDWEQLGFTIVEEAANGSEALDKMQSQYFHLMITDITMPKMDGISLIKKAREKFEDLKIIVLSGYNDFQYVKEAMKYNVDNYLLKPVEQQELSATLDTIKQSITTNIENQYMGSENTLILTNHLLNRLVKGNISMIEFRNRANFLQLSLPTAPYYLALIEMEGLSIHYEAGLSNNDTTTFFACINVMEELLSSKKMQSIIFEDEMHRLACLFHCHSSEVAAALVNDILHSVQIYVKEKVTIALSEQFHSINTMQQHYVSTNKLLDYRFFTGSNVVITAQSIPTSTDITINEDLLLANYERVIRSCHKQQATEMITNLYDELMTKSTPTRSFVEYITLKLVVKNVEVIKEYNGNASFLQEDTVSLSQQMVTLPTIELITNYMLDITNYTIDTITHLQKNRPTKIIEHVCEYIEKHYAEDMTLKGLGDLYYINPSYLGKLFRKDKGEPFNDHLNKVRLQQAKQLIQTSNLRIYQIAERVGYKDYNYFSKMFKQHFGVLPRDFK</sequence>
<dbReference type="PANTHER" id="PTHR42713:SF3">
    <property type="entry name" value="TRANSCRIPTIONAL REGULATORY PROTEIN HPTR"/>
    <property type="match status" value="1"/>
</dbReference>
<keyword evidence="5" id="KW-0805">Transcription regulation</keyword>
<evidence type="ECO:0000313" key="12">
    <source>
        <dbReference type="Proteomes" id="UP001597362"/>
    </source>
</evidence>
<dbReference type="RefSeq" id="WP_377774844.1">
    <property type="nucleotide sequence ID" value="NZ_JBHUHO010000042.1"/>
</dbReference>
<evidence type="ECO:0000256" key="6">
    <source>
        <dbReference type="ARBA" id="ARBA00023125"/>
    </source>
</evidence>
<dbReference type="Gene3D" id="3.40.50.2300">
    <property type="match status" value="1"/>
</dbReference>
<dbReference type="EMBL" id="JBHUHO010000042">
    <property type="protein sequence ID" value="MFD2117593.1"/>
    <property type="molecule type" value="Genomic_DNA"/>
</dbReference>
<dbReference type="InterPro" id="IPR009057">
    <property type="entry name" value="Homeodomain-like_sf"/>
</dbReference>
<evidence type="ECO:0000256" key="2">
    <source>
        <dbReference type="ARBA" id="ARBA00022490"/>
    </source>
</evidence>
<comment type="subcellular location">
    <subcellularLocation>
        <location evidence="1">Cytoplasm</location>
    </subcellularLocation>
</comment>
<feature type="domain" description="HTH araC/xylS-type" evidence="9">
    <location>
        <begin position="425"/>
        <end position="521"/>
    </location>
</feature>
<dbReference type="InterPro" id="IPR051552">
    <property type="entry name" value="HptR"/>
</dbReference>
<keyword evidence="12" id="KW-1185">Reference proteome</keyword>
<evidence type="ECO:0000256" key="1">
    <source>
        <dbReference type="ARBA" id="ARBA00004496"/>
    </source>
</evidence>
<name>A0ABW4YPH4_9BACL</name>
<keyword evidence="3 8" id="KW-0597">Phosphoprotein</keyword>
<dbReference type="PROSITE" id="PS01124">
    <property type="entry name" value="HTH_ARAC_FAMILY_2"/>
    <property type="match status" value="1"/>
</dbReference>
<accession>A0ABW4YPH4</accession>
<feature type="modified residue" description="4-aspartylphosphate" evidence="8">
    <location>
        <position position="55"/>
    </location>
</feature>
<dbReference type="SUPFAM" id="SSF46689">
    <property type="entry name" value="Homeodomain-like"/>
    <property type="match status" value="1"/>
</dbReference>
<dbReference type="SUPFAM" id="SSF52172">
    <property type="entry name" value="CheY-like"/>
    <property type="match status" value="1"/>
</dbReference>
<dbReference type="InterPro" id="IPR011006">
    <property type="entry name" value="CheY-like_superfamily"/>
</dbReference>
<evidence type="ECO:0000256" key="7">
    <source>
        <dbReference type="ARBA" id="ARBA00023163"/>
    </source>
</evidence>
<dbReference type="Gene3D" id="1.10.10.60">
    <property type="entry name" value="Homeodomain-like"/>
    <property type="match status" value="2"/>
</dbReference>
<keyword evidence="7" id="KW-0804">Transcription</keyword>
<dbReference type="SMART" id="SM00448">
    <property type="entry name" value="REC"/>
    <property type="match status" value="1"/>
</dbReference>
<dbReference type="Pfam" id="PF12833">
    <property type="entry name" value="HTH_18"/>
    <property type="match status" value="1"/>
</dbReference>
<dbReference type="InterPro" id="IPR001789">
    <property type="entry name" value="Sig_transdc_resp-reg_receiver"/>
</dbReference>
<dbReference type="Proteomes" id="UP001597362">
    <property type="component" value="Unassembled WGS sequence"/>
</dbReference>
<dbReference type="Pfam" id="PF00072">
    <property type="entry name" value="Response_reg"/>
    <property type="match status" value="1"/>
</dbReference>
<dbReference type="InterPro" id="IPR018062">
    <property type="entry name" value="HTH_AraC-typ_CS"/>
</dbReference>
<evidence type="ECO:0000256" key="4">
    <source>
        <dbReference type="ARBA" id="ARBA00023012"/>
    </source>
</evidence>
<evidence type="ECO:0000256" key="8">
    <source>
        <dbReference type="PROSITE-ProRule" id="PRU00169"/>
    </source>
</evidence>
<proteinExistence type="predicted"/>
<keyword evidence="2" id="KW-0963">Cytoplasm</keyword>
<comment type="caution">
    <text evidence="11">The sequence shown here is derived from an EMBL/GenBank/DDBJ whole genome shotgun (WGS) entry which is preliminary data.</text>
</comment>
<evidence type="ECO:0000256" key="5">
    <source>
        <dbReference type="ARBA" id="ARBA00023015"/>
    </source>
</evidence>
<evidence type="ECO:0000313" key="11">
    <source>
        <dbReference type="EMBL" id="MFD2117593.1"/>
    </source>
</evidence>
<dbReference type="PROSITE" id="PS50110">
    <property type="entry name" value="RESPONSE_REGULATORY"/>
    <property type="match status" value="1"/>
</dbReference>
<dbReference type="SMART" id="SM00342">
    <property type="entry name" value="HTH_ARAC"/>
    <property type="match status" value="1"/>
</dbReference>
<dbReference type="PROSITE" id="PS00041">
    <property type="entry name" value="HTH_ARAC_FAMILY_1"/>
    <property type="match status" value="1"/>
</dbReference>
<protein>
    <submittedName>
        <fullName evidence="11">Response regulator</fullName>
    </submittedName>
</protein>
<dbReference type="PANTHER" id="PTHR42713">
    <property type="entry name" value="HISTIDINE KINASE-RELATED"/>
    <property type="match status" value="1"/>
</dbReference>
<gene>
    <name evidence="11" type="ORF">ACFSJH_17835</name>
</gene>
<dbReference type="CDD" id="cd17536">
    <property type="entry name" value="REC_YesN-like"/>
    <property type="match status" value="1"/>
</dbReference>
<evidence type="ECO:0000259" key="9">
    <source>
        <dbReference type="PROSITE" id="PS01124"/>
    </source>
</evidence>
<keyword evidence="6" id="KW-0238">DNA-binding</keyword>
<keyword evidence="4" id="KW-0902">Two-component regulatory system</keyword>
<dbReference type="InterPro" id="IPR018060">
    <property type="entry name" value="HTH_AraC"/>
</dbReference>
<evidence type="ECO:0000259" key="10">
    <source>
        <dbReference type="PROSITE" id="PS50110"/>
    </source>
</evidence>
<evidence type="ECO:0000256" key="3">
    <source>
        <dbReference type="ARBA" id="ARBA00022553"/>
    </source>
</evidence>